<protein>
    <submittedName>
        <fullName evidence="1">Uncharacterized protein</fullName>
    </submittedName>
</protein>
<gene>
    <name evidence="1" type="ORF">L6164_032029</name>
</gene>
<name>A0ACB9KMS9_BAUVA</name>
<comment type="caution">
    <text evidence="1">The sequence shown here is derived from an EMBL/GenBank/DDBJ whole genome shotgun (WGS) entry which is preliminary data.</text>
</comment>
<sequence>MGSPANDTDEPLTPAGRLFLQPEINQVIHCVMGLKNQIDIDAIKSGLCNSPILKHPRFTSLMVRDSRGFEHWRRTDIDIESHFVIIDDPVSSAASDESVINEYLAGLSIDPSSLSTDKPLWEIHLLMAQRRVDDGDDLPMMVSAIRSMSNGRTRTCWRNLWGFLLMLWFSFIYVLEFTLRSLWLRDRKTPITGGAGVELWPRKLATARFCLQDMKVVKAVLAHATINDILYGIISAGLSRYLDIREPNGLQDGLQITGLAMVNLREQKELQDLSHLMRGNSGARWGNKFGVLLLPVYYQRSNCTDPLEYVKRAKTVMDRKKQSFEALFSYKLGDLVMSYFGSKVASLLNYRTICNTSFTLSNVVGPKEEIMFYGNPVTFLRASSSSLPHALTMHMLSYAGRADMQILVAKDIIPDPEFLAKCFEDALLEMKAQAMAGM</sequence>
<evidence type="ECO:0000313" key="2">
    <source>
        <dbReference type="Proteomes" id="UP000828941"/>
    </source>
</evidence>
<keyword evidence="2" id="KW-1185">Reference proteome</keyword>
<evidence type="ECO:0000313" key="1">
    <source>
        <dbReference type="EMBL" id="KAI4298475.1"/>
    </source>
</evidence>
<organism evidence="1 2">
    <name type="scientific">Bauhinia variegata</name>
    <name type="common">Purple orchid tree</name>
    <name type="synonym">Phanera variegata</name>
    <dbReference type="NCBI Taxonomy" id="167791"/>
    <lineage>
        <taxon>Eukaryota</taxon>
        <taxon>Viridiplantae</taxon>
        <taxon>Streptophyta</taxon>
        <taxon>Embryophyta</taxon>
        <taxon>Tracheophyta</taxon>
        <taxon>Spermatophyta</taxon>
        <taxon>Magnoliopsida</taxon>
        <taxon>eudicotyledons</taxon>
        <taxon>Gunneridae</taxon>
        <taxon>Pentapetalae</taxon>
        <taxon>rosids</taxon>
        <taxon>fabids</taxon>
        <taxon>Fabales</taxon>
        <taxon>Fabaceae</taxon>
        <taxon>Cercidoideae</taxon>
        <taxon>Cercideae</taxon>
        <taxon>Bauhiniinae</taxon>
        <taxon>Bauhinia</taxon>
    </lineage>
</organism>
<reference evidence="1 2" key="1">
    <citation type="journal article" date="2022" name="DNA Res.">
        <title>Chromosomal-level genome assembly of the orchid tree Bauhinia variegata (Leguminosae; Cercidoideae) supports the allotetraploid origin hypothesis of Bauhinia.</title>
        <authorList>
            <person name="Zhong Y."/>
            <person name="Chen Y."/>
            <person name="Zheng D."/>
            <person name="Pang J."/>
            <person name="Liu Y."/>
            <person name="Luo S."/>
            <person name="Meng S."/>
            <person name="Qian L."/>
            <person name="Wei D."/>
            <person name="Dai S."/>
            <person name="Zhou R."/>
        </authorList>
    </citation>
    <scope>NUCLEOTIDE SEQUENCE [LARGE SCALE GENOMIC DNA]</scope>
    <source>
        <strain evidence="1">BV-YZ2020</strain>
    </source>
</reference>
<accession>A0ACB9KMS9</accession>
<dbReference type="Proteomes" id="UP000828941">
    <property type="component" value="Chromosome 13"/>
</dbReference>
<proteinExistence type="predicted"/>
<dbReference type="EMBL" id="CM039438">
    <property type="protein sequence ID" value="KAI4298475.1"/>
    <property type="molecule type" value="Genomic_DNA"/>
</dbReference>